<evidence type="ECO:0000256" key="1">
    <source>
        <dbReference type="SAM" id="Phobius"/>
    </source>
</evidence>
<evidence type="ECO:0000313" key="2">
    <source>
        <dbReference type="EMBL" id="OUR95788.1"/>
    </source>
</evidence>
<proteinExistence type="predicted"/>
<keyword evidence="1" id="KW-0812">Transmembrane</keyword>
<comment type="caution">
    <text evidence="2">The sequence shown here is derived from an EMBL/GenBank/DDBJ whole genome shotgun (WGS) entry which is preliminary data.</text>
</comment>
<evidence type="ECO:0000313" key="3">
    <source>
        <dbReference type="Proteomes" id="UP000196531"/>
    </source>
</evidence>
<dbReference type="EMBL" id="MAAO01000007">
    <property type="protein sequence ID" value="OUR95788.1"/>
    <property type="molecule type" value="Genomic_DNA"/>
</dbReference>
<dbReference type="Proteomes" id="UP000196531">
    <property type="component" value="Unassembled WGS sequence"/>
</dbReference>
<gene>
    <name evidence="2" type="ORF">A9Q84_14905</name>
</gene>
<name>A0A1Y5F5F1_9BACT</name>
<dbReference type="AlphaFoldDB" id="A0A1Y5F5F1"/>
<accession>A0A1Y5F5F1</accession>
<sequence>MKQTLLSKSRSIVDSAIFNILVGLVLLLCGLSEAINEYQEIEKIRIGSHHGVIIFAFFQVLRNTIDGLSRIEKARTREI</sequence>
<keyword evidence="1" id="KW-0472">Membrane</keyword>
<organism evidence="2 3">
    <name type="scientific">Halobacteriovorax marinus</name>
    <dbReference type="NCBI Taxonomy" id="97084"/>
    <lineage>
        <taxon>Bacteria</taxon>
        <taxon>Pseudomonadati</taxon>
        <taxon>Bdellovibrionota</taxon>
        <taxon>Bacteriovoracia</taxon>
        <taxon>Bacteriovoracales</taxon>
        <taxon>Halobacteriovoraceae</taxon>
        <taxon>Halobacteriovorax</taxon>
    </lineage>
</organism>
<feature type="transmembrane region" description="Helical" evidence="1">
    <location>
        <begin position="12"/>
        <end position="35"/>
    </location>
</feature>
<keyword evidence="1" id="KW-1133">Transmembrane helix</keyword>
<reference evidence="3" key="1">
    <citation type="journal article" date="2017" name="Proc. Natl. Acad. Sci. U.S.A.">
        <title>Simulation of Deepwater Horizon oil plume reveals substrate specialization within a complex community of hydrocarbon-degraders.</title>
        <authorList>
            <person name="Hu P."/>
            <person name="Dubinsky E.A."/>
            <person name="Probst A.J."/>
            <person name="Wang J."/>
            <person name="Sieber C.M.K."/>
            <person name="Tom L.M."/>
            <person name="Gardinali P."/>
            <person name="Banfield J.F."/>
            <person name="Atlas R.M."/>
            <person name="Andersen G.L."/>
        </authorList>
    </citation>
    <scope>NUCLEOTIDE SEQUENCE [LARGE SCALE GENOMIC DNA]</scope>
</reference>
<protein>
    <submittedName>
        <fullName evidence="2">Uncharacterized protein</fullName>
    </submittedName>
</protein>